<feature type="compositionally biased region" description="Basic and acidic residues" evidence="1">
    <location>
        <begin position="552"/>
        <end position="564"/>
    </location>
</feature>
<evidence type="ECO:0000313" key="3">
    <source>
        <dbReference type="Proteomes" id="UP000617340"/>
    </source>
</evidence>
<dbReference type="InterPro" id="IPR042620">
    <property type="entry name" value="NSUN7"/>
</dbReference>
<dbReference type="Gene3D" id="3.40.50.150">
    <property type="entry name" value="Vaccinia Virus protein VP39"/>
    <property type="match status" value="1"/>
</dbReference>
<evidence type="ECO:0000256" key="1">
    <source>
        <dbReference type="SAM" id="MobiDB-lite"/>
    </source>
</evidence>
<dbReference type="PANTHER" id="PTHR14663:SF2">
    <property type="entry name" value="METHYLTRANSFERASE NSUN7-RELATED"/>
    <property type="match status" value="1"/>
</dbReference>
<proteinExistence type="predicted"/>
<evidence type="ECO:0008006" key="4">
    <source>
        <dbReference type="Google" id="ProtNLM"/>
    </source>
</evidence>
<name>A0A834JSG8_VESGE</name>
<keyword evidence="3" id="KW-1185">Reference proteome</keyword>
<gene>
    <name evidence="2" type="ORF">HZH68_010455</name>
</gene>
<protein>
    <recommendedName>
        <fullName evidence="4">Methyltransferase NSUN7</fullName>
    </recommendedName>
</protein>
<dbReference type="PANTHER" id="PTHR14663">
    <property type="entry name" value="METHYLTRANSFERASE NSUN7-RELATED"/>
    <property type="match status" value="1"/>
</dbReference>
<comment type="caution">
    <text evidence="2">The sequence shown here is derived from an EMBL/GenBank/DDBJ whole genome shotgun (WGS) entry which is preliminary data.</text>
</comment>
<reference evidence="2" key="1">
    <citation type="journal article" date="2020" name="G3 (Bethesda)">
        <title>High-Quality Assemblies for Three Invasive Social Wasps from the &lt;i&gt;Vespula&lt;/i&gt; Genus.</title>
        <authorList>
            <person name="Harrop T.W.R."/>
            <person name="Guhlin J."/>
            <person name="McLaughlin G.M."/>
            <person name="Permina E."/>
            <person name="Stockwell P."/>
            <person name="Gilligan J."/>
            <person name="Le Lec M.F."/>
            <person name="Gruber M.A.M."/>
            <person name="Quinn O."/>
            <person name="Lovegrove M."/>
            <person name="Duncan E.J."/>
            <person name="Remnant E.J."/>
            <person name="Van Eeckhoven J."/>
            <person name="Graham B."/>
            <person name="Knapp R.A."/>
            <person name="Langford K.W."/>
            <person name="Kronenberg Z."/>
            <person name="Press M.O."/>
            <person name="Eacker S.M."/>
            <person name="Wilson-Rankin E.E."/>
            <person name="Purcell J."/>
            <person name="Lester P.J."/>
            <person name="Dearden P.K."/>
        </authorList>
    </citation>
    <scope>NUCLEOTIDE SEQUENCE</scope>
    <source>
        <strain evidence="2">Linc-1</strain>
    </source>
</reference>
<evidence type="ECO:0000313" key="2">
    <source>
        <dbReference type="EMBL" id="KAF7393636.1"/>
    </source>
</evidence>
<dbReference type="EMBL" id="JACSDZ010000010">
    <property type="protein sequence ID" value="KAF7393636.1"/>
    <property type="molecule type" value="Genomic_DNA"/>
</dbReference>
<organism evidence="2 3">
    <name type="scientific">Vespula germanica</name>
    <name type="common">German yellow jacket</name>
    <name type="synonym">Paravespula germanica</name>
    <dbReference type="NCBI Taxonomy" id="30212"/>
    <lineage>
        <taxon>Eukaryota</taxon>
        <taxon>Metazoa</taxon>
        <taxon>Ecdysozoa</taxon>
        <taxon>Arthropoda</taxon>
        <taxon>Hexapoda</taxon>
        <taxon>Insecta</taxon>
        <taxon>Pterygota</taxon>
        <taxon>Neoptera</taxon>
        <taxon>Endopterygota</taxon>
        <taxon>Hymenoptera</taxon>
        <taxon>Apocrita</taxon>
        <taxon>Aculeata</taxon>
        <taxon>Vespoidea</taxon>
        <taxon>Vespidae</taxon>
        <taxon>Vespinae</taxon>
        <taxon>Vespula</taxon>
    </lineage>
</organism>
<feature type="region of interest" description="Disordered" evidence="1">
    <location>
        <begin position="535"/>
        <end position="572"/>
    </location>
</feature>
<accession>A0A834JSG8</accession>
<dbReference type="AlphaFoldDB" id="A0A834JSG8"/>
<dbReference type="Proteomes" id="UP000617340">
    <property type="component" value="Unassembled WGS sequence"/>
</dbReference>
<dbReference type="InterPro" id="IPR029063">
    <property type="entry name" value="SAM-dependent_MTases_sf"/>
</dbReference>
<sequence length="838" mass="95514">MVETRRKDEKETKLRDPQDYEWSPGKLERIVKAKILKEEDTTSLCATFSSNGSMTETYIEPGWRIEDILLAAKVLEEEKTQPCYANEAEMRRVFGLVYDVLRYRNVLNYVLQDVGFWSRNQALKNRERIVWLLLYDMQGRKFSRRGDVVTIKARDQIFKTVGLKDIENALLEVRTHLAASISRLRIAGSALTLGKLYFYSHKNIFKVMIVNKLLPKHLRTGEGIVWSEGDTIASGWINTSNGSINKIELIKELSKEVGLELCENCEVAELDENTYVFDSFCPKVINVHEKTRERIACSSLVREHRFIFLERSLCLGAAAIALAMRIGRLCGPVVLTHSVAPRHTGYLAELLSNVEGAGRLLAFGTGDRRYEYEEYLKKLGITLQQCRVFSEKYTSPPPSVEIDRATVVLATPPSSYIGVKDIVDLVVARGGDTKLLESLTNTDDEFSKTRAVLIEQLTTLKYALTRPNVQFLIYEVHTVLPSETTKMVQQVVDYVNQMATEKYIRECLPKRKALLKEKQGQNTIIKTLTKHSLQSKSSNDEFEEESSITDSSHTEKINQHEESKIPSSTRYDNINVPKSDLFEIQTFDEVYNKDSTQTLEPGCFITVIKRKEIMQFDSLFMIKVAESKGLFGDTDKEQSTSKSTITQTQPIVQTSHVHRVKRKTSAITCDGLSKPSGSIFRSFRTLQSIGEISRSSNEHETRKTRKSTDERISSALTSIKDKVVSRKYRTISSKVFLPYNKTNTLRQRAIKKRKSDSFDILTISEMDAWDQPSSSNKRYNVVSLKKQEGNDKESQRFLSSTALRKSALIRATQRTSFDSILTEQDKPPPLHILEDQEI</sequence>